<dbReference type="EMBL" id="FPIB01000008">
    <property type="protein sequence ID" value="SFV90058.1"/>
    <property type="molecule type" value="Genomic_DNA"/>
</dbReference>
<keyword evidence="1" id="KW-0812">Transmembrane</keyword>
<sequence length="154" mass="17127">MIALLNEITWWHWIVFGVALIVIEMSTGTFFMLTLGLSAIVVGILDILMDLSLQMEILLWLLFSIVSIIAWMKWYKDKTVSNSGQSDYRLETPGTVTVHIPARGRGKVAFDTPVLGNSQWHATAKTDIPKGTRVQIVEVNGQLIEVAPLSTTQS</sequence>
<dbReference type="GO" id="GO:0006508">
    <property type="term" value="P:proteolysis"/>
    <property type="evidence" value="ECO:0007669"/>
    <property type="project" value="UniProtKB-KW"/>
</dbReference>
<dbReference type="Gene3D" id="2.40.50.140">
    <property type="entry name" value="Nucleic acid-binding proteins"/>
    <property type="match status" value="1"/>
</dbReference>
<evidence type="ECO:0000256" key="1">
    <source>
        <dbReference type="SAM" id="Phobius"/>
    </source>
</evidence>
<evidence type="ECO:0000313" key="2">
    <source>
        <dbReference type="EMBL" id="SFV90058.1"/>
    </source>
</evidence>
<dbReference type="AlphaFoldDB" id="A0A1W1E810"/>
<protein>
    <submittedName>
        <fullName evidence="2">Putative activity regulator of membrane protease YbbK</fullName>
    </submittedName>
</protein>
<gene>
    <name evidence="2" type="ORF">MNB_SV-4-704</name>
</gene>
<accession>A0A1W1E810</accession>
<dbReference type="InterPro" id="IPR052165">
    <property type="entry name" value="Membrane_assoc_protease"/>
</dbReference>
<dbReference type="PANTHER" id="PTHR33507:SF3">
    <property type="entry name" value="INNER MEMBRANE PROTEIN YBBJ"/>
    <property type="match status" value="1"/>
</dbReference>
<keyword evidence="1" id="KW-1133">Transmembrane helix</keyword>
<keyword evidence="2" id="KW-0645">Protease</keyword>
<dbReference type="GO" id="GO:0005886">
    <property type="term" value="C:plasma membrane"/>
    <property type="evidence" value="ECO:0007669"/>
    <property type="project" value="TreeGrafter"/>
</dbReference>
<keyword evidence="2" id="KW-0378">Hydrolase</keyword>
<feature type="transmembrane region" description="Helical" evidence="1">
    <location>
        <begin position="57"/>
        <end position="75"/>
    </location>
</feature>
<proteinExistence type="predicted"/>
<keyword evidence="1" id="KW-0472">Membrane</keyword>
<name>A0A1W1E810_9ZZZZ</name>
<dbReference type="GO" id="GO:0008233">
    <property type="term" value="F:peptidase activity"/>
    <property type="evidence" value="ECO:0007669"/>
    <property type="project" value="UniProtKB-KW"/>
</dbReference>
<dbReference type="PANTHER" id="PTHR33507">
    <property type="entry name" value="INNER MEMBRANE PROTEIN YBBJ"/>
    <property type="match status" value="1"/>
</dbReference>
<reference evidence="2" key="1">
    <citation type="submission" date="2016-10" db="EMBL/GenBank/DDBJ databases">
        <authorList>
            <person name="de Groot N.N."/>
        </authorList>
    </citation>
    <scope>NUCLEOTIDE SEQUENCE</scope>
</reference>
<organism evidence="2">
    <name type="scientific">hydrothermal vent metagenome</name>
    <dbReference type="NCBI Taxonomy" id="652676"/>
    <lineage>
        <taxon>unclassified sequences</taxon>
        <taxon>metagenomes</taxon>
        <taxon>ecological metagenomes</taxon>
    </lineage>
</organism>
<dbReference type="InterPro" id="IPR012340">
    <property type="entry name" value="NA-bd_OB-fold"/>
</dbReference>
<feature type="transmembrane region" description="Helical" evidence="1">
    <location>
        <begin position="12"/>
        <end position="45"/>
    </location>
</feature>